<dbReference type="Pfam" id="PF09027">
    <property type="entry name" value="GTPase_binding"/>
    <property type="match status" value="1"/>
</dbReference>
<feature type="compositionally biased region" description="Basic and acidic residues" evidence="10">
    <location>
        <begin position="156"/>
        <end position="167"/>
    </location>
</feature>
<evidence type="ECO:0000256" key="9">
    <source>
        <dbReference type="ARBA" id="ARBA00029433"/>
    </source>
</evidence>
<dbReference type="InterPro" id="IPR015116">
    <property type="entry name" value="Cdc42-bd-like"/>
</dbReference>
<dbReference type="GO" id="GO:0042059">
    <property type="term" value="P:negative regulation of epidermal growth factor receptor signaling pathway"/>
    <property type="evidence" value="ECO:0007669"/>
    <property type="project" value="TreeGrafter"/>
</dbReference>
<dbReference type="PANTHER" id="PTHR14254">
    <property type="entry name" value="GENE 33 POLYPEPTIDE"/>
    <property type="match status" value="1"/>
</dbReference>
<feature type="region of interest" description="Disordered" evidence="10">
    <location>
        <begin position="145"/>
        <end position="167"/>
    </location>
</feature>
<feature type="compositionally biased region" description="Pro residues" evidence="10">
    <location>
        <begin position="343"/>
        <end position="352"/>
    </location>
</feature>
<evidence type="ECO:0000313" key="14">
    <source>
        <dbReference type="Proteomes" id="UP000827986"/>
    </source>
</evidence>
<keyword evidence="6" id="KW-0597">Phosphoprotein</keyword>
<dbReference type="InterPro" id="IPR052112">
    <property type="entry name" value="EGFR_SigReg_Kinase"/>
</dbReference>
<keyword evidence="14" id="KW-1185">Reference proteome</keyword>
<evidence type="ECO:0000313" key="13">
    <source>
        <dbReference type="EMBL" id="KAH1175629.1"/>
    </source>
</evidence>
<organism evidence="13 14">
    <name type="scientific">Mauremys mutica</name>
    <name type="common">yellowpond turtle</name>
    <dbReference type="NCBI Taxonomy" id="74926"/>
    <lineage>
        <taxon>Eukaryota</taxon>
        <taxon>Metazoa</taxon>
        <taxon>Chordata</taxon>
        <taxon>Craniata</taxon>
        <taxon>Vertebrata</taxon>
        <taxon>Euteleostomi</taxon>
        <taxon>Archelosauria</taxon>
        <taxon>Testudinata</taxon>
        <taxon>Testudines</taxon>
        <taxon>Cryptodira</taxon>
        <taxon>Durocryptodira</taxon>
        <taxon>Testudinoidea</taxon>
        <taxon>Geoemydidae</taxon>
        <taxon>Geoemydinae</taxon>
        <taxon>Mauremys</taxon>
    </lineage>
</organism>
<evidence type="ECO:0000256" key="5">
    <source>
        <dbReference type="ARBA" id="ARBA00022490"/>
    </source>
</evidence>
<evidence type="ECO:0008006" key="15">
    <source>
        <dbReference type="Google" id="ProtNLM"/>
    </source>
</evidence>
<feature type="region of interest" description="Disordered" evidence="10">
    <location>
        <begin position="277"/>
        <end position="352"/>
    </location>
</feature>
<dbReference type="EMBL" id="JAHDVG010000476">
    <property type="protein sequence ID" value="KAH1175629.1"/>
    <property type="molecule type" value="Genomic_DNA"/>
</dbReference>
<keyword evidence="5" id="KW-0963">Cytoplasm</keyword>
<evidence type="ECO:0000256" key="3">
    <source>
        <dbReference type="ARBA" id="ARBA00004496"/>
    </source>
</evidence>
<dbReference type="InterPro" id="IPR021619">
    <property type="entry name" value="Mig-6"/>
</dbReference>
<dbReference type="GO" id="GO:0005886">
    <property type="term" value="C:plasma membrane"/>
    <property type="evidence" value="ECO:0007669"/>
    <property type="project" value="UniProtKB-SubCell"/>
</dbReference>
<feature type="compositionally biased region" description="Basic and acidic residues" evidence="10">
    <location>
        <begin position="371"/>
        <end position="384"/>
    </location>
</feature>
<evidence type="ECO:0000256" key="4">
    <source>
        <dbReference type="ARBA" id="ARBA00022475"/>
    </source>
</evidence>
<evidence type="ECO:0000256" key="7">
    <source>
        <dbReference type="ARBA" id="ARBA00023136"/>
    </source>
</evidence>
<keyword evidence="4" id="KW-1003">Cell membrane</keyword>
<reference evidence="13" key="1">
    <citation type="submission" date="2021-09" db="EMBL/GenBank/DDBJ databases">
        <title>The genome of Mauremys mutica provides insights into the evolution of semi-aquatic lifestyle.</title>
        <authorList>
            <person name="Gong S."/>
            <person name="Gao Y."/>
        </authorList>
    </citation>
    <scope>NUCLEOTIDE SEQUENCE</scope>
    <source>
        <strain evidence="13">MM-2020</strain>
        <tissue evidence="13">Muscle</tissue>
    </source>
</reference>
<feature type="region of interest" description="Disordered" evidence="10">
    <location>
        <begin position="364"/>
        <end position="398"/>
    </location>
</feature>
<dbReference type="GO" id="GO:0005737">
    <property type="term" value="C:cytoplasm"/>
    <property type="evidence" value="ECO:0007669"/>
    <property type="project" value="UniProtKB-SubCell"/>
</dbReference>
<evidence type="ECO:0000256" key="10">
    <source>
        <dbReference type="SAM" id="MobiDB-lite"/>
    </source>
</evidence>
<proteinExistence type="predicted"/>
<evidence type="ECO:0000256" key="1">
    <source>
        <dbReference type="ARBA" id="ARBA00004123"/>
    </source>
</evidence>
<feature type="region of interest" description="Disordered" evidence="10">
    <location>
        <begin position="186"/>
        <end position="221"/>
    </location>
</feature>
<gene>
    <name evidence="13" type="ORF">KIL84_022154</name>
</gene>
<evidence type="ECO:0000256" key="2">
    <source>
        <dbReference type="ARBA" id="ARBA00004236"/>
    </source>
</evidence>
<dbReference type="AlphaFoldDB" id="A0A9D3X593"/>
<feature type="compositionally biased region" description="Low complexity" evidence="10">
    <location>
        <begin position="145"/>
        <end position="155"/>
    </location>
</feature>
<dbReference type="GO" id="GO:0005634">
    <property type="term" value="C:nucleus"/>
    <property type="evidence" value="ECO:0007669"/>
    <property type="project" value="UniProtKB-SubCell"/>
</dbReference>
<dbReference type="GO" id="GO:0045616">
    <property type="term" value="P:regulation of keratinocyte differentiation"/>
    <property type="evidence" value="ECO:0007669"/>
    <property type="project" value="TreeGrafter"/>
</dbReference>
<evidence type="ECO:0000256" key="6">
    <source>
        <dbReference type="ARBA" id="ARBA00022553"/>
    </source>
</evidence>
<protein>
    <recommendedName>
        <fullName evidence="15">ERBB receptor feedback inhibitor 1</fullName>
    </recommendedName>
</protein>
<keyword evidence="8" id="KW-0539">Nucleus</keyword>
<feature type="compositionally biased region" description="Polar residues" evidence="10">
    <location>
        <begin position="385"/>
        <end position="394"/>
    </location>
</feature>
<name>A0A9D3X593_9SAUR</name>
<evidence type="ECO:0000256" key="8">
    <source>
        <dbReference type="ARBA" id="ARBA00023242"/>
    </source>
</evidence>
<dbReference type="Pfam" id="PF11555">
    <property type="entry name" value="Inhibitor_Mig-6"/>
    <property type="match status" value="1"/>
</dbReference>
<comment type="caution">
    <text evidence="13">The sequence shown here is derived from an EMBL/GenBank/DDBJ whole genome shotgun (WGS) entry which is preliminary data.</text>
</comment>
<dbReference type="PANTHER" id="PTHR14254:SF5">
    <property type="entry name" value="ERBB RECEPTOR FEEDBACK INHIBITOR 1"/>
    <property type="match status" value="1"/>
</dbReference>
<dbReference type="Proteomes" id="UP000827986">
    <property type="component" value="Unassembled WGS sequence"/>
</dbReference>
<accession>A0A9D3X593</accession>
<sequence>MYWDRASGAGVWRMRSVPQGGQGYAEPGRCLGNESCRVPGENCGFLKFGDIAEQGTMSTAGVAAQEMRGPLKTGFLHNGQGIGSLKTCWSSHNGFEKTFFNVEPIAMPYNLNPSAQQNCTCVGHISNPVPTNGYCFTESCVRVSPQKSSPSPLSPKSEKLSSKHEDHLVPSFSKLSVTVGCVSEEMLPHTPTKSGPPQFSSASSNDRSSRPLPPLPIFEDFSPDDVDREVEFLTSSDTDFLLDDYGLPPFKSSAPSRRSFRGCGQINYAYFDAPAGPKSEDANSTTNLNGCTQTPCPPPQQQHRRLRRSHSGPAGSFNKPVVRLSSHLNRASPNSDEDKPEVPPRVPIPPRVLKPDYRRWSAEVASSAYSDEDRPPKVPPREPLSRSNSRTPSPKSLPLYLNGVMPPTQSFAPDPKYVSSKALQRQNSDGSANRVPCILPIIENGKKASSTHYYLLPERPSYLDKYEKFFREAEEISTSTEMKSWSGDCTTAAATAKEDSKARMDMVGHVKRKHLSYVVSP</sequence>
<keyword evidence="7" id="KW-0472">Membrane</keyword>
<dbReference type="OrthoDB" id="9931672at2759"/>
<feature type="domain" description="Mig-6" evidence="12">
    <location>
        <begin position="374"/>
        <end position="397"/>
    </location>
</feature>
<evidence type="ECO:0000259" key="12">
    <source>
        <dbReference type="Pfam" id="PF11555"/>
    </source>
</evidence>
<comment type="subcellular location">
    <subcellularLocation>
        <location evidence="2">Cell membrane</location>
    </subcellularLocation>
    <subcellularLocation>
        <location evidence="3">Cytoplasm</location>
    </subcellularLocation>
    <subcellularLocation>
        <location evidence="9">Endomembrane system</location>
        <topology evidence="9">Peripheral membrane protein</topology>
        <orientation evidence="9">Cytoplasmic side</orientation>
    </subcellularLocation>
    <subcellularLocation>
        <location evidence="1">Nucleus</location>
    </subcellularLocation>
</comment>
<evidence type="ECO:0000259" key="11">
    <source>
        <dbReference type="Pfam" id="PF09027"/>
    </source>
</evidence>
<feature type="domain" description="Cdc42 binding" evidence="11">
    <location>
        <begin position="63"/>
        <end position="113"/>
    </location>
</feature>
<dbReference type="GO" id="GO:0012505">
    <property type="term" value="C:endomembrane system"/>
    <property type="evidence" value="ECO:0007669"/>
    <property type="project" value="UniProtKB-SubCell"/>
</dbReference>